<gene>
    <name evidence="1" type="ORF">ALC57_02493</name>
</gene>
<accession>A0A195EJG7</accession>
<protein>
    <submittedName>
        <fullName evidence="1">Uncharacterized protein</fullName>
    </submittedName>
</protein>
<sequence>MFREHVINRRDENKAQTLRRRRSRVVVFHRVFV</sequence>
<name>A0A195EJG7_9HYME</name>
<reference evidence="1 2" key="1">
    <citation type="submission" date="2015-09" db="EMBL/GenBank/DDBJ databases">
        <title>Trachymyrmex cornetzi WGS genome.</title>
        <authorList>
            <person name="Nygaard S."/>
            <person name="Hu H."/>
            <person name="Boomsma J."/>
            <person name="Zhang G."/>
        </authorList>
    </citation>
    <scope>NUCLEOTIDE SEQUENCE [LARGE SCALE GENOMIC DNA]</scope>
    <source>
        <strain evidence="1">Tcor2-1</strain>
        <tissue evidence="1">Whole body</tissue>
    </source>
</reference>
<proteinExistence type="predicted"/>
<evidence type="ECO:0000313" key="2">
    <source>
        <dbReference type="Proteomes" id="UP000078492"/>
    </source>
</evidence>
<dbReference type="AlphaFoldDB" id="A0A195EJG7"/>
<dbReference type="EMBL" id="KQ978822">
    <property type="protein sequence ID" value="KYN28057.1"/>
    <property type="molecule type" value="Genomic_DNA"/>
</dbReference>
<keyword evidence="2" id="KW-1185">Reference proteome</keyword>
<dbReference type="Proteomes" id="UP000078492">
    <property type="component" value="Unassembled WGS sequence"/>
</dbReference>
<evidence type="ECO:0000313" key="1">
    <source>
        <dbReference type="EMBL" id="KYN28057.1"/>
    </source>
</evidence>
<organism evidence="1 2">
    <name type="scientific">Trachymyrmex cornetzi</name>
    <dbReference type="NCBI Taxonomy" id="471704"/>
    <lineage>
        <taxon>Eukaryota</taxon>
        <taxon>Metazoa</taxon>
        <taxon>Ecdysozoa</taxon>
        <taxon>Arthropoda</taxon>
        <taxon>Hexapoda</taxon>
        <taxon>Insecta</taxon>
        <taxon>Pterygota</taxon>
        <taxon>Neoptera</taxon>
        <taxon>Endopterygota</taxon>
        <taxon>Hymenoptera</taxon>
        <taxon>Apocrita</taxon>
        <taxon>Aculeata</taxon>
        <taxon>Formicoidea</taxon>
        <taxon>Formicidae</taxon>
        <taxon>Myrmicinae</taxon>
        <taxon>Trachymyrmex</taxon>
    </lineage>
</organism>